<dbReference type="AlphaFoldDB" id="A0A348HI67"/>
<sequence>MTRCYSSGTDRRRRMIEGDNIIAGVARSATHATPGVTTSVLFMNGITIPTLIQLATLVLVVVQAAYWVARFIRYLRGQDTPAAKPVDKDDSP</sequence>
<keyword evidence="1" id="KW-0472">Membrane</keyword>
<keyword evidence="3" id="KW-1185">Reference proteome</keyword>
<dbReference type="STRING" id="1123510.GCA_000620025_01750"/>
<accession>A0A348HI67</accession>
<gene>
    <name evidence="2" type="ORF">ZBT109_2589</name>
</gene>
<evidence type="ECO:0000256" key="1">
    <source>
        <dbReference type="SAM" id="Phobius"/>
    </source>
</evidence>
<organism evidence="2 3">
    <name type="scientific">Zymobacter palmae</name>
    <dbReference type="NCBI Taxonomy" id="33074"/>
    <lineage>
        <taxon>Bacteria</taxon>
        <taxon>Pseudomonadati</taxon>
        <taxon>Pseudomonadota</taxon>
        <taxon>Gammaproteobacteria</taxon>
        <taxon>Oceanospirillales</taxon>
        <taxon>Halomonadaceae</taxon>
        <taxon>Zymobacter group</taxon>
        <taxon>Zymobacter</taxon>
    </lineage>
</organism>
<evidence type="ECO:0000313" key="3">
    <source>
        <dbReference type="Proteomes" id="UP000267342"/>
    </source>
</evidence>
<dbReference type="Proteomes" id="UP000267342">
    <property type="component" value="Chromosome"/>
</dbReference>
<evidence type="ECO:0000313" key="2">
    <source>
        <dbReference type="EMBL" id="BBG31319.1"/>
    </source>
</evidence>
<dbReference type="EMBL" id="AP018933">
    <property type="protein sequence ID" value="BBG31319.1"/>
    <property type="molecule type" value="Genomic_DNA"/>
</dbReference>
<proteinExistence type="predicted"/>
<keyword evidence="1" id="KW-0812">Transmembrane</keyword>
<feature type="transmembrane region" description="Helical" evidence="1">
    <location>
        <begin position="46"/>
        <end position="69"/>
    </location>
</feature>
<keyword evidence="1" id="KW-1133">Transmembrane helix</keyword>
<dbReference type="KEGG" id="zpl:ZBT109_2589"/>
<protein>
    <submittedName>
        <fullName evidence="2">Uncharacterized protein</fullName>
    </submittedName>
</protein>
<reference evidence="2 3" key="1">
    <citation type="submission" date="2018-09" db="EMBL/GenBank/DDBJ databases">
        <title>Zymobacter palmae IAM14233 (=T109) whole genome analysis.</title>
        <authorList>
            <person name="Yanase H."/>
        </authorList>
    </citation>
    <scope>NUCLEOTIDE SEQUENCE [LARGE SCALE GENOMIC DNA]</scope>
    <source>
        <strain evidence="2 3">IAM14233</strain>
    </source>
</reference>
<name>A0A348HI67_9GAMM</name>